<evidence type="ECO:0000313" key="3">
    <source>
        <dbReference type="Proteomes" id="UP000076128"/>
    </source>
</evidence>
<keyword evidence="3" id="KW-1185">Reference proteome</keyword>
<accession>A0A159ZB38</accession>
<reference evidence="2 3" key="1">
    <citation type="submission" date="2015-09" db="EMBL/GenBank/DDBJ databases">
        <title>Complete genome sequence of Defluviimonas alba cai42t isolated from an oilfield in Xinjiang.</title>
        <authorList>
            <person name="Geng S."/>
            <person name="Pan X."/>
            <person name="Wu X."/>
        </authorList>
    </citation>
    <scope>NUCLEOTIDE SEQUENCE [LARGE SCALE GENOMIC DNA]</scope>
    <source>
        <strain evidence="3">cai42</strain>
        <plasmid evidence="3">cai42_Plasmidb</plasmid>
    </source>
</reference>
<protein>
    <submittedName>
        <fullName evidence="2">Uncharacterized protein</fullName>
    </submittedName>
</protein>
<proteinExistence type="predicted"/>
<feature type="region of interest" description="Disordered" evidence="1">
    <location>
        <begin position="1"/>
        <end position="57"/>
    </location>
</feature>
<dbReference type="KEGG" id="daa:AKL17_2p0008"/>
<feature type="compositionally biased region" description="Basic residues" evidence="1">
    <location>
        <begin position="1"/>
        <end position="12"/>
    </location>
</feature>
<evidence type="ECO:0000256" key="1">
    <source>
        <dbReference type="SAM" id="MobiDB-lite"/>
    </source>
</evidence>
<geneLocation type="plasmid" evidence="3">
    <name>cai42_Plasmidb</name>
</geneLocation>
<dbReference type="Proteomes" id="UP000076128">
    <property type="component" value="Plasmid pcai42B"/>
</dbReference>
<feature type="compositionally biased region" description="Pro residues" evidence="1">
    <location>
        <begin position="110"/>
        <end position="119"/>
    </location>
</feature>
<sequence length="135" mass="15288">MGQGRPARRRRADKVGGSRFLQPEPGRSQEQQVATDDPADREDDDEDEEETAHFGVRGLESRFLAPVRRMVSRFWQAPPSAVPRAPAQPRGLRALLTRFLMPSRFRRRPVAPPLPPEQPSRPLKSRFDQSAGPKL</sequence>
<organism evidence="2 3">
    <name type="scientific">Frigidibacter mobilis</name>
    <dbReference type="NCBI Taxonomy" id="1335048"/>
    <lineage>
        <taxon>Bacteria</taxon>
        <taxon>Pseudomonadati</taxon>
        <taxon>Pseudomonadota</taxon>
        <taxon>Alphaproteobacteria</taxon>
        <taxon>Rhodobacterales</taxon>
        <taxon>Paracoccaceae</taxon>
        <taxon>Frigidibacter</taxon>
    </lineage>
</organism>
<gene>
    <name evidence="2" type="ORF">AKL17_2p0008</name>
</gene>
<feature type="compositionally biased region" description="Acidic residues" evidence="1">
    <location>
        <begin position="37"/>
        <end position="50"/>
    </location>
</feature>
<dbReference type="AlphaFoldDB" id="A0A159ZB38"/>
<evidence type="ECO:0000313" key="2">
    <source>
        <dbReference type="EMBL" id="AMY72130.1"/>
    </source>
</evidence>
<feature type="region of interest" description="Disordered" evidence="1">
    <location>
        <begin position="104"/>
        <end position="135"/>
    </location>
</feature>
<dbReference type="EMBL" id="CP012663">
    <property type="protein sequence ID" value="AMY72130.1"/>
    <property type="molecule type" value="Genomic_DNA"/>
</dbReference>
<keyword evidence="2" id="KW-0614">Plasmid</keyword>
<name>A0A159ZB38_9RHOB</name>